<feature type="domain" description="N-acetyltransferase" evidence="3">
    <location>
        <begin position="65"/>
        <end position="231"/>
    </location>
</feature>
<proteinExistence type="predicted"/>
<dbReference type="EMBL" id="VFQX01000054">
    <property type="protein sequence ID" value="KAF0974010.1"/>
    <property type="molecule type" value="Genomic_DNA"/>
</dbReference>
<accession>A0A6A5BJ28</accession>
<dbReference type="InterPro" id="IPR000182">
    <property type="entry name" value="GNAT_dom"/>
</dbReference>
<comment type="caution">
    <text evidence="4">The sequence shown here is derived from an EMBL/GenBank/DDBJ whole genome shotgun (WGS) entry which is preliminary data.</text>
</comment>
<organism evidence="4 5">
    <name type="scientific">Naegleria fowleri</name>
    <name type="common">Brain eating amoeba</name>
    <dbReference type="NCBI Taxonomy" id="5763"/>
    <lineage>
        <taxon>Eukaryota</taxon>
        <taxon>Discoba</taxon>
        <taxon>Heterolobosea</taxon>
        <taxon>Tetramitia</taxon>
        <taxon>Eutetramitia</taxon>
        <taxon>Vahlkampfiidae</taxon>
        <taxon>Naegleria</taxon>
    </lineage>
</organism>
<dbReference type="VEuPathDB" id="AmoebaDB:NfTy_073330"/>
<dbReference type="RefSeq" id="XP_044558723.1">
    <property type="nucleotide sequence ID" value="XM_044710631.1"/>
</dbReference>
<dbReference type="OrthoDB" id="9975416at2759"/>
<reference evidence="4 5" key="1">
    <citation type="journal article" date="2019" name="Sci. Rep.">
        <title>Nanopore sequencing improves the draft genome of the human pathogenic amoeba Naegleria fowleri.</title>
        <authorList>
            <person name="Liechti N."/>
            <person name="Schurch N."/>
            <person name="Bruggmann R."/>
            <person name="Wittwer M."/>
        </authorList>
    </citation>
    <scope>NUCLEOTIDE SEQUENCE [LARGE SCALE GENOMIC DNA]</scope>
    <source>
        <strain evidence="4 5">ATCC 30894</strain>
    </source>
</reference>
<dbReference type="AlphaFoldDB" id="A0A6A5BJ28"/>
<dbReference type="GeneID" id="68114159"/>
<evidence type="ECO:0000313" key="5">
    <source>
        <dbReference type="Proteomes" id="UP000444721"/>
    </source>
</evidence>
<dbReference type="Pfam" id="PF00583">
    <property type="entry name" value="Acetyltransf_1"/>
    <property type="match status" value="1"/>
</dbReference>
<gene>
    <name evidence="4" type="ORF">FDP41_006941</name>
</gene>
<keyword evidence="1" id="KW-0808">Transferase</keyword>
<sequence>MILNFNIQIRQPSANNPRDVSLLTSVAKTLFYETFREDNSEENMKAYLEQAFNLTQQSQELQDPNTFLAFIEIDWDHSLEEYLKQQKCPPERINYLESLMSYVEEEEEEEKNANYNSEHKKLVIAYCKLKCGSFEPCLKYQGKETIELCRCYVLKEFHGTCIAHKLMEECLRVAREEFGGSCKSVWLGVWEKNARAKRFYEKYKFERVGEHVFVLGDDPQRDEIYELILHP</sequence>
<dbReference type="Gene3D" id="3.40.630.30">
    <property type="match status" value="1"/>
</dbReference>
<dbReference type="VEuPathDB" id="AmoebaDB:FDP41_006941"/>
<name>A0A6A5BJ28_NAEFO</name>
<evidence type="ECO:0000259" key="3">
    <source>
        <dbReference type="PROSITE" id="PS51186"/>
    </source>
</evidence>
<keyword evidence="5" id="KW-1185">Reference proteome</keyword>
<dbReference type="PROSITE" id="PS51186">
    <property type="entry name" value="GNAT"/>
    <property type="match status" value="1"/>
</dbReference>
<evidence type="ECO:0000256" key="2">
    <source>
        <dbReference type="ARBA" id="ARBA00023315"/>
    </source>
</evidence>
<keyword evidence="2" id="KW-0012">Acyltransferase</keyword>
<dbReference type="InterPro" id="IPR050680">
    <property type="entry name" value="YpeA/RimI_acetyltransf"/>
</dbReference>
<dbReference type="PANTHER" id="PTHR43420:SF47">
    <property type="entry name" value="N-ACETYLTRANSFERASE DOMAIN-CONTAINING PROTEIN"/>
    <property type="match status" value="1"/>
</dbReference>
<dbReference type="GO" id="GO:0016747">
    <property type="term" value="F:acyltransferase activity, transferring groups other than amino-acyl groups"/>
    <property type="evidence" value="ECO:0007669"/>
    <property type="project" value="InterPro"/>
</dbReference>
<dbReference type="Proteomes" id="UP000444721">
    <property type="component" value="Unassembled WGS sequence"/>
</dbReference>
<protein>
    <recommendedName>
        <fullName evidence="3">N-acetyltransferase domain-containing protein</fullName>
    </recommendedName>
</protein>
<dbReference type="InterPro" id="IPR016181">
    <property type="entry name" value="Acyl_CoA_acyltransferase"/>
</dbReference>
<evidence type="ECO:0000256" key="1">
    <source>
        <dbReference type="ARBA" id="ARBA00022679"/>
    </source>
</evidence>
<dbReference type="PANTHER" id="PTHR43420">
    <property type="entry name" value="ACETYLTRANSFERASE"/>
    <property type="match status" value="1"/>
</dbReference>
<dbReference type="OMA" id="QFFFVYF"/>
<evidence type="ECO:0000313" key="4">
    <source>
        <dbReference type="EMBL" id="KAF0974010.1"/>
    </source>
</evidence>
<dbReference type="VEuPathDB" id="AmoebaDB:NF0091200"/>
<dbReference type="SUPFAM" id="SSF55729">
    <property type="entry name" value="Acyl-CoA N-acyltransferases (Nat)"/>
    <property type="match status" value="1"/>
</dbReference>